<dbReference type="PANTHER" id="PTHR31304:SF1">
    <property type="entry name" value="LOB DOMAIN-CONTAINING PROTEIN 39"/>
    <property type="match status" value="1"/>
</dbReference>
<feature type="region of interest" description="Disordered" evidence="2">
    <location>
        <begin position="165"/>
        <end position="232"/>
    </location>
</feature>
<dbReference type="Pfam" id="PF03195">
    <property type="entry name" value="LOB"/>
    <property type="match status" value="1"/>
</dbReference>
<evidence type="ECO:0000313" key="5">
    <source>
        <dbReference type="RefSeq" id="XP_021837602.1"/>
    </source>
</evidence>
<protein>
    <submittedName>
        <fullName evidence="5">LOB domain-containing protein 38</fullName>
    </submittedName>
</protein>
<evidence type="ECO:0000256" key="1">
    <source>
        <dbReference type="ARBA" id="ARBA00005474"/>
    </source>
</evidence>
<dbReference type="GeneID" id="110777303"/>
<organism evidence="4 5">
    <name type="scientific">Spinacia oleracea</name>
    <name type="common">Spinach</name>
    <dbReference type="NCBI Taxonomy" id="3562"/>
    <lineage>
        <taxon>Eukaryota</taxon>
        <taxon>Viridiplantae</taxon>
        <taxon>Streptophyta</taxon>
        <taxon>Embryophyta</taxon>
        <taxon>Tracheophyta</taxon>
        <taxon>Spermatophyta</taxon>
        <taxon>Magnoliopsida</taxon>
        <taxon>eudicotyledons</taxon>
        <taxon>Gunneridae</taxon>
        <taxon>Pentapetalae</taxon>
        <taxon>Caryophyllales</taxon>
        <taxon>Chenopodiaceae</taxon>
        <taxon>Chenopodioideae</taxon>
        <taxon>Anserineae</taxon>
        <taxon>Spinacia</taxon>
    </lineage>
</organism>
<dbReference type="GO" id="GO:0010468">
    <property type="term" value="P:regulation of gene expression"/>
    <property type="evidence" value="ECO:0000318"/>
    <property type="project" value="GO_Central"/>
</dbReference>
<gene>
    <name evidence="5" type="primary">LOC110777303</name>
</gene>
<feature type="compositionally biased region" description="Polar residues" evidence="2">
    <location>
        <begin position="209"/>
        <end position="232"/>
    </location>
</feature>
<proteinExistence type="inferred from homology"/>
<sequence length="247" mass="27228">MSCNGCRVLRKGCSESCILRPCLQWIDTPESQGHATVFVAKFFGRAGLMSFISNVPDSQRPALFQSLLYEACGRTVNPVSGAVGLLWTGNWHLCQAGVETILRGGTLRPISEFLVGAPPSPIPTSVETDEISEVFCPPKPNTTTAATNPNPNTWRKQIGVNMMKQDLNGNYNNNKRSRSSPPPPKFKKEEEDYKQLDLSLTPPTFLHAPSQQRPGTPSLNSEESAATTVSFESDNYNYQPKLLNLFH</sequence>
<dbReference type="PROSITE" id="PS50891">
    <property type="entry name" value="LOB"/>
    <property type="match status" value="1"/>
</dbReference>
<evidence type="ECO:0000256" key="2">
    <source>
        <dbReference type="SAM" id="MobiDB-lite"/>
    </source>
</evidence>
<evidence type="ECO:0000313" key="4">
    <source>
        <dbReference type="Proteomes" id="UP000813463"/>
    </source>
</evidence>
<feature type="compositionally biased region" description="Basic and acidic residues" evidence="2">
    <location>
        <begin position="186"/>
        <end position="195"/>
    </location>
</feature>
<dbReference type="RefSeq" id="XP_021837602.1">
    <property type="nucleotide sequence ID" value="XM_021981910.2"/>
</dbReference>
<reference evidence="4" key="1">
    <citation type="journal article" date="2021" name="Nat. Commun.">
        <title>Genomic analyses provide insights into spinach domestication and the genetic basis of agronomic traits.</title>
        <authorList>
            <person name="Cai X."/>
            <person name="Sun X."/>
            <person name="Xu C."/>
            <person name="Sun H."/>
            <person name="Wang X."/>
            <person name="Ge C."/>
            <person name="Zhang Z."/>
            <person name="Wang Q."/>
            <person name="Fei Z."/>
            <person name="Jiao C."/>
            <person name="Wang Q."/>
        </authorList>
    </citation>
    <scope>NUCLEOTIDE SEQUENCE [LARGE SCALE GENOMIC DNA]</scope>
    <source>
        <strain evidence="4">cv. Varoflay</strain>
    </source>
</reference>
<evidence type="ECO:0000259" key="3">
    <source>
        <dbReference type="PROSITE" id="PS50891"/>
    </source>
</evidence>
<reference evidence="5" key="2">
    <citation type="submission" date="2025-08" db="UniProtKB">
        <authorList>
            <consortium name="RefSeq"/>
        </authorList>
    </citation>
    <scope>IDENTIFICATION</scope>
    <source>
        <tissue evidence="5">Leaf</tissue>
    </source>
</reference>
<accession>A0A9R0HVA6</accession>
<dbReference type="InterPro" id="IPR004883">
    <property type="entry name" value="LOB"/>
</dbReference>
<dbReference type="PANTHER" id="PTHR31304">
    <property type="entry name" value="LOB DOMAIN-CONTAINING PROTEIN 38"/>
    <property type="match status" value="1"/>
</dbReference>
<dbReference type="Proteomes" id="UP000813463">
    <property type="component" value="Chromosome 3"/>
</dbReference>
<comment type="similarity">
    <text evidence="1">Belongs to the LOB domain-containing protein family.</text>
</comment>
<dbReference type="AlphaFoldDB" id="A0A9R0HVA6"/>
<name>A0A9R0HVA6_SPIOL</name>
<feature type="domain" description="LOB" evidence="3">
    <location>
        <begin position="1"/>
        <end position="107"/>
    </location>
</feature>
<dbReference type="OrthoDB" id="1922547at2759"/>
<dbReference type="KEGG" id="soe:110777303"/>
<keyword evidence="4" id="KW-1185">Reference proteome</keyword>